<dbReference type="Proteomes" id="UP000243459">
    <property type="component" value="Chromosome 1"/>
</dbReference>
<protein>
    <submittedName>
        <fullName evidence="2">Uncharacterized protein</fullName>
    </submittedName>
</protein>
<sequence>MLPHTNQIMRGVPHLDKLANNYLELKENLFDYFNFFTVLISSIARRADEVVPRLPAGPRRLKDEVDVPPVGLTIAGCSSGRTGKGSTRLGTAGAIGNAAPPPLPPPILPKRAASVGGVLTRKELARKDGKKESEGDSRGRRGLGLGFGAGKVESVDKPPVAREARSSPEAGG</sequence>
<feature type="compositionally biased region" description="Basic and acidic residues" evidence="1">
    <location>
        <begin position="120"/>
        <end position="139"/>
    </location>
</feature>
<feature type="compositionally biased region" description="Polar residues" evidence="1">
    <location>
        <begin position="79"/>
        <end position="89"/>
    </location>
</feature>
<evidence type="ECO:0000313" key="2">
    <source>
        <dbReference type="EMBL" id="ONK79755.1"/>
    </source>
</evidence>
<dbReference type="Gramene" id="ONK79755">
    <property type="protein sequence ID" value="ONK79755"/>
    <property type="gene ID" value="A4U43_C01F9740"/>
</dbReference>
<name>A0A5P1FN70_ASPOF</name>
<proteinExistence type="predicted"/>
<evidence type="ECO:0000256" key="1">
    <source>
        <dbReference type="SAM" id="MobiDB-lite"/>
    </source>
</evidence>
<accession>A0A5P1FN70</accession>
<dbReference type="EMBL" id="CM007381">
    <property type="protein sequence ID" value="ONK79755.1"/>
    <property type="molecule type" value="Genomic_DNA"/>
</dbReference>
<feature type="region of interest" description="Disordered" evidence="1">
    <location>
        <begin position="77"/>
        <end position="172"/>
    </location>
</feature>
<feature type="compositionally biased region" description="Pro residues" evidence="1">
    <location>
        <begin position="99"/>
        <end position="108"/>
    </location>
</feature>
<organism evidence="2 3">
    <name type="scientific">Asparagus officinalis</name>
    <name type="common">Garden asparagus</name>
    <dbReference type="NCBI Taxonomy" id="4686"/>
    <lineage>
        <taxon>Eukaryota</taxon>
        <taxon>Viridiplantae</taxon>
        <taxon>Streptophyta</taxon>
        <taxon>Embryophyta</taxon>
        <taxon>Tracheophyta</taxon>
        <taxon>Spermatophyta</taxon>
        <taxon>Magnoliopsida</taxon>
        <taxon>Liliopsida</taxon>
        <taxon>Asparagales</taxon>
        <taxon>Asparagaceae</taxon>
        <taxon>Asparagoideae</taxon>
        <taxon>Asparagus</taxon>
    </lineage>
</organism>
<keyword evidence="3" id="KW-1185">Reference proteome</keyword>
<gene>
    <name evidence="2" type="ORF">A4U43_C01F9740</name>
</gene>
<reference evidence="3" key="1">
    <citation type="journal article" date="2017" name="Nat. Commun.">
        <title>The asparagus genome sheds light on the origin and evolution of a young Y chromosome.</title>
        <authorList>
            <person name="Harkess A."/>
            <person name="Zhou J."/>
            <person name="Xu C."/>
            <person name="Bowers J.E."/>
            <person name="Van der Hulst R."/>
            <person name="Ayyampalayam S."/>
            <person name="Mercati F."/>
            <person name="Riccardi P."/>
            <person name="McKain M.R."/>
            <person name="Kakrana A."/>
            <person name="Tang H."/>
            <person name="Ray J."/>
            <person name="Groenendijk J."/>
            <person name="Arikit S."/>
            <person name="Mathioni S.M."/>
            <person name="Nakano M."/>
            <person name="Shan H."/>
            <person name="Telgmann-Rauber A."/>
            <person name="Kanno A."/>
            <person name="Yue Z."/>
            <person name="Chen H."/>
            <person name="Li W."/>
            <person name="Chen Y."/>
            <person name="Xu X."/>
            <person name="Zhang Y."/>
            <person name="Luo S."/>
            <person name="Chen H."/>
            <person name="Gao J."/>
            <person name="Mao Z."/>
            <person name="Pires J.C."/>
            <person name="Luo M."/>
            <person name="Kudrna D."/>
            <person name="Wing R.A."/>
            <person name="Meyers B.C."/>
            <person name="Yi K."/>
            <person name="Kong H."/>
            <person name="Lavrijsen P."/>
            <person name="Sunseri F."/>
            <person name="Falavigna A."/>
            <person name="Ye Y."/>
            <person name="Leebens-Mack J.H."/>
            <person name="Chen G."/>
        </authorList>
    </citation>
    <scope>NUCLEOTIDE SEQUENCE [LARGE SCALE GENOMIC DNA]</scope>
    <source>
        <strain evidence="3">cv. DH0086</strain>
    </source>
</reference>
<feature type="compositionally biased region" description="Basic and acidic residues" evidence="1">
    <location>
        <begin position="153"/>
        <end position="166"/>
    </location>
</feature>
<evidence type="ECO:0000313" key="3">
    <source>
        <dbReference type="Proteomes" id="UP000243459"/>
    </source>
</evidence>
<dbReference type="AlphaFoldDB" id="A0A5P1FN70"/>